<dbReference type="AlphaFoldDB" id="W8VZG3"/>
<evidence type="ECO:0000256" key="5">
    <source>
        <dbReference type="ARBA" id="ARBA00023136"/>
    </source>
</evidence>
<feature type="transmembrane region" description="Helical" evidence="6">
    <location>
        <begin position="711"/>
        <end position="730"/>
    </location>
</feature>
<dbReference type="EMBL" id="AP014548">
    <property type="protein sequence ID" value="BAO54526.1"/>
    <property type="molecule type" value="Genomic_DNA"/>
</dbReference>
<dbReference type="PANTHER" id="PTHR33406">
    <property type="entry name" value="MEMBRANE PROTEIN MJ1562-RELATED"/>
    <property type="match status" value="1"/>
</dbReference>
<feature type="transmembrane region" description="Helical" evidence="6">
    <location>
        <begin position="617"/>
        <end position="636"/>
    </location>
</feature>
<evidence type="ECO:0000313" key="8">
    <source>
        <dbReference type="EMBL" id="BAO54526.1"/>
    </source>
</evidence>
<dbReference type="OrthoDB" id="9805018at2"/>
<dbReference type="STRING" id="1454201.NMS_0517"/>
<proteinExistence type="predicted"/>
<reference evidence="8 9" key="1">
    <citation type="journal article" date="2014" name="Proc. Natl. Acad. Sci. U.S.A.">
        <title>Functional characterization of flavobacteria rhodopsins reveals a unique class of light-driven chloride pump in bacteria.</title>
        <authorList>
            <person name="Yoshizawa S."/>
            <person name="Kumagai Y."/>
            <person name="Kim H."/>
            <person name="Ogura Y."/>
            <person name="Hayashi T."/>
            <person name="Iwasaki W."/>
            <person name="DeLong E.F."/>
            <person name="Kogure K."/>
        </authorList>
    </citation>
    <scope>NUCLEOTIDE SEQUENCE [LARGE SCALE GENOMIC DNA]</scope>
    <source>
        <strain evidence="8 9">S1-08</strain>
    </source>
</reference>
<evidence type="ECO:0000256" key="2">
    <source>
        <dbReference type="ARBA" id="ARBA00022475"/>
    </source>
</evidence>
<feature type="transmembrane region" description="Helical" evidence="6">
    <location>
        <begin position="643"/>
        <end position="665"/>
    </location>
</feature>
<dbReference type="PROSITE" id="PS50156">
    <property type="entry name" value="SSD"/>
    <property type="match status" value="2"/>
</dbReference>
<feature type="transmembrane region" description="Helical" evidence="6">
    <location>
        <begin position="229"/>
        <end position="248"/>
    </location>
</feature>
<gene>
    <name evidence="8" type="ORF">NMS_0517</name>
</gene>
<feature type="transmembrane region" description="Helical" evidence="6">
    <location>
        <begin position="742"/>
        <end position="763"/>
    </location>
</feature>
<evidence type="ECO:0000256" key="1">
    <source>
        <dbReference type="ARBA" id="ARBA00004651"/>
    </source>
</evidence>
<dbReference type="HOGENOM" id="CLU_008861_1_0_10"/>
<feature type="transmembrane region" description="Helical" evidence="6">
    <location>
        <begin position="322"/>
        <end position="345"/>
    </location>
</feature>
<dbReference type="KEGG" id="nmf:NMS_0517"/>
<dbReference type="SUPFAM" id="SSF82866">
    <property type="entry name" value="Multidrug efflux transporter AcrB transmembrane domain"/>
    <property type="match status" value="2"/>
</dbReference>
<protein>
    <submittedName>
        <fullName evidence="8">Probable integral membrane protein</fullName>
    </submittedName>
</protein>
<dbReference type="RefSeq" id="WP_041495238.1">
    <property type="nucleotide sequence ID" value="NZ_AP014548.1"/>
</dbReference>
<keyword evidence="9" id="KW-1185">Reference proteome</keyword>
<feature type="transmembrane region" description="Helical" evidence="6">
    <location>
        <begin position="255"/>
        <end position="275"/>
    </location>
</feature>
<accession>W8VZG3</accession>
<evidence type="ECO:0000256" key="3">
    <source>
        <dbReference type="ARBA" id="ARBA00022692"/>
    </source>
</evidence>
<dbReference type="PANTHER" id="PTHR33406:SF12">
    <property type="entry name" value="BLR2997 PROTEIN"/>
    <property type="match status" value="1"/>
</dbReference>
<feature type="transmembrane region" description="Helical" evidence="6">
    <location>
        <begin position="413"/>
        <end position="433"/>
    </location>
</feature>
<organism evidence="8 9">
    <name type="scientific">Nonlabens marinus S1-08</name>
    <dbReference type="NCBI Taxonomy" id="1454201"/>
    <lineage>
        <taxon>Bacteria</taxon>
        <taxon>Pseudomonadati</taxon>
        <taxon>Bacteroidota</taxon>
        <taxon>Flavobacteriia</taxon>
        <taxon>Flavobacteriales</taxon>
        <taxon>Flavobacteriaceae</taxon>
        <taxon>Nonlabens</taxon>
    </lineage>
</organism>
<keyword evidence="4 6" id="KW-1133">Transmembrane helix</keyword>
<sequence length="796" mass="89919">MLKLFSFNFWDKVARLILRNRITILIAVLLVTIGLSTQWKNLQFTHTEANLLPDDHPVNLEYNQFLQQFGEEGNLIILGIEDVQLDTYEKLNAWNELSDSIATFPEVDLVLSTANLPELVKSEDGTKFEIEQLVKGRLSSNRQLDSLKQKLYSNLPFYKNLIFSEKDSVLRTAVYLKKDIVNTVARKEFVLEDLNPLIERYAQQADLDIKISGMPYIRTLNAQNIVDEIGVFLLAALLITSGIFFFFFRSWRATFISIVTVVIGVMWAFGILGLLQFEITVLTALIPPLIIVIGIPNCIFLINKYQQEIKKHGNQAKSLQRVITKVGNATLMTNLTTASGFATFIFTESTLLKEFGIVASICIVCIFLISLMVIPIIYSYLAIPKKRHLEHLRKRWIGAFVDWMEAMVRNHRISIYISSVIVLIISMIGIYQIRVSGSLIEDMPKGQQFYKDIKFFEDSFDGIMPVEIVIDTKKKEGVTSSKNLKKLDKLEEHILETPELSRPLSVVSLVKYSKQAFYGGDPEFYDLPTSNERMFMAPLMEGSGSDIGLMSSYVDSTGRYARVTTFMKDMGTDRMERVEENLIAEINTIFPAEKYDTLVTGKALVFQKGTNYLINNLIISLSLAIILIALFMAWMFKSFKMILVSLVPNLLPLLITAGLMGYIGVPIKPSTILVFSIAFGISVDDTIHFLAKYRQELIANDWKIKRSVYGALRETGVSMFYTSIVLFFGFSTFTISSFGGTVALGALVSATLLFAMLANLLLLPSMLLSLERQIANKETIKQPAIPIIAKDLYEEE</sequence>
<dbReference type="GO" id="GO:0005886">
    <property type="term" value="C:plasma membrane"/>
    <property type="evidence" value="ECO:0007669"/>
    <property type="project" value="UniProtKB-SubCell"/>
</dbReference>
<evidence type="ECO:0000313" key="9">
    <source>
        <dbReference type="Proteomes" id="UP000031760"/>
    </source>
</evidence>
<dbReference type="InterPro" id="IPR000731">
    <property type="entry name" value="SSD"/>
</dbReference>
<feature type="transmembrane region" description="Helical" evidence="6">
    <location>
        <begin position="21"/>
        <end position="39"/>
    </location>
</feature>
<dbReference type="Pfam" id="PF03176">
    <property type="entry name" value="MMPL"/>
    <property type="match status" value="2"/>
</dbReference>
<feature type="transmembrane region" description="Helical" evidence="6">
    <location>
        <begin position="357"/>
        <end position="383"/>
    </location>
</feature>
<keyword evidence="2" id="KW-1003">Cell membrane</keyword>
<feature type="domain" description="SSD" evidence="7">
    <location>
        <begin position="255"/>
        <end position="380"/>
    </location>
</feature>
<dbReference type="Gene3D" id="1.20.1640.10">
    <property type="entry name" value="Multidrug efflux transporter AcrB transmembrane domain"/>
    <property type="match status" value="2"/>
</dbReference>
<evidence type="ECO:0000259" key="7">
    <source>
        <dbReference type="PROSITE" id="PS50156"/>
    </source>
</evidence>
<keyword evidence="3 6" id="KW-0812">Transmembrane</keyword>
<feature type="transmembrane region" description="Helical" evidence="6">
    <location>
        <begin position="281"/>
        <end position="302"/>
    </location>
</feature>
<dbReference type="InterPro" id="IPR004869">
    <property type="entry name" value="MMPL_dom"/>
</dbReference>
<dbReference type="Proteomes" id="UP000031760">
    <property type="component" value="Chromosome"/>
</dbReference>
<evidence type="ECO:0000256" key="4">
    <source>
        <dbReference type="ARBA" id="ARBA00022989"/>
    </source>
</evidence>
<name>W8VZG3_9FLAO</name>
<feature type="domain" description="SSD" evidence="7">
    <location>
        <begin position="643"/>
        <end position="769"/>
    </location>
</feature>
<dbReference type="InterPro" id="IPR050545">
    <property type="entry name" value="Mycobact_MmpL"/>
</dbReference>
<feature type="transmembrane region" description="Helical" evidence="6">
    <location>
        <begin position="671"/>
        <end position="691"/>
    </location>
</feature>
<comment type="subcellular location">
    <subcellularLocation>
        <location evidence="1">Cell membrane</location>
        <topology evidence="1">Multi-pass membrane protein</topology>
    </subcellularLocation>
</comment>
<evidence type="ECO:0000256" key="6">
    <source>
        <dbReference type="SAM" id="Phobius"/>
    </source>
</evidence>
<keyword evidence="5 6" id="KW-0472">Membrane</keyword>